<accession>A0ABX1VBR8</accession>
<evidence type="ECO:0000313" key="4">
    <source>
        <dbReference type="Proteomes" id="UP000609651"/>
    </source>
</evidence>
<keyword evidence="4" id="KW-1185">Reference proteome</keyword>
<feature type="region of interest" description="Disordered" evidence="1">
    <location>
        <begin position="220"/>
        <end position="320"/>
    </location>
</feature>
<evidence type="ECO:0000256" key="2">
    <source>
        <dbReference type="SAM" id="SignalP"/>
    </source>
</evidence>
<dbReference type="PROSITE" id="PS51257">
    <property type="entry name" value="PROKAR_LIPOPROTEIN"/>
    <property type="match status" value="1"/>
</dbReference>
<comment type="caution">
    <text evidence="3">The sequence shown here is derived from an EMBL/GenBank/DDBJ whole genome shotgun (WGS) entry which is preliminary data.</text>
</comment>
<organism evidence="3 4">
    <name type="scientific">Alienimonas chondri</name>
    <dbReference type="NCBI Taxonomy" id="2681879"/>
    <lineage>
        <taxon>Bacteria</taxon>
        <taxon>Pseudomonadati</taxon>
        <taxon>Planctomycetota</taxon>
        <taxon>Planctomycetia</taxon>
        <taxon>Planctomycetales</taxon>
        <taxon>Planctomycetaceae</taxon>
        <taxon>Alienimonas</taxon>
    </lineage>
</organism>
<feature type="signal peptide" evidence="2">
    <location>
        <begin position="1"/>
        <end position="24"/>
    </location>
</feature>
<name>A0ABX1VBR8_9PLAN</name>
<dbReference type="Proteomes" id="UP000609651">
    <property type="component" value="Unassembled WGS sequence"/>
</dbReference>
<dbReference type="EMBL" id="WTPX01000041">
    <property type="protein sequence ID" value="NNJ25555.1"/>
    <property type="molecule type" value="Genomic_DNA"/>
</dbReference>
<reference evidence="3 4" key="1">
    <citation type="journal article" date="2020" name="Syst. Appl. Microbiol.">
        <title>Alienimonas chondri sp. nov., a novel planctomycete isolated from the biofilm of the red alga Chondrus crispus.</title>
        <authorList>
            <person name="Vitorino I."/>
            <person name="Albuquerque L."/>
            <person name="Wiegand S."/>
            <person name="Kallscheuer N."/>
            <person name="da Costa M.S."/>
            <person name="Lobo-da-Cunha A."/>
            <person name="Jogler C."/>
            <person name="Lage O.M."/>
        </authorList>
    </citation>
    <scope>NUCLEOTIDE SEQUENCE [LARGE SCALE GENOMIC DNA]</scope>
    <source>
        <strain evidence="3 4">LzC2</strain>
    </source>
</reference>
<keyword evidence="2" id="KW-0732">Signal</keyword>
<evidence type="ECO:0000313" key="3">
    <source>
        <dbReference type="EMBL" id="NNJ25555.1"/>
    </source>
</evidence>
<protein>
    <recommendedName>
        <fullName evidence="5">Lipoprotein</fullName>
    </recommendedName>
</protein>
<evidence type="ECO:0008006" key="5">
    <source>
        <dbReference type="Google" id="ProtNLM"/>
    </source>
</evidence>
<evidence type="ECO:0000256" key="1">
    <source>
        <dbReference type="SAM" id="MobiDB-lite"/>
    </source>
</evidence>
<dbReference type="RefSeq" id="WP_171185697.1">
    <property type="nucleotide sequence ID" value="NZ_WTPX01000041.1"/>
</dbReference>
<gene>
    <name evidence="3" type="ORF">LzC2_16270</name>
</gene>
<sequence>MIRLSTLSFAVLLGSALSGCASLALPVPDSLPDWLPGDDDEGPVQATAANPVTQVAGFWRPAEDTGPNGRPVRGFAGKILLFPAQSRGDEPIAARGSVRVSLYDQTGGSDKLIHQYDLPPDAWETHAAHSNLGVGYEVFLPYMSDDPRRIRCGLRIRFIPEYENGVQARPVFSALESCVLDEAVSQRRPSAYPEELMATRHGLRTETIRPVPVERPAMAARRDSGVMPASAERAYTDRSSGVPASAADGLTPEMRARIEAALAERSRRTATGRHSAAVESPASRAPDAGPGRRFTLTPADGSGADGSNPNEQASHPLGID</sequence>
<feature type="chain" id="PRO_5046521951" description="Lipoprotein" evidence="2">
    <location>
        <begin position="25"/>
        <end position="320"/>
    </location>
</feature>
<feature type="compositionally biased region" description="Basic and acidic residues" evidence="1">
    <location>
        <begin position="254"/>
        <end position="267"/>
    </location>
</feature>
<proteinExistence type="predicted"/>